<dbReference type="AlphaFoldDB" id="A0AA41YNW5"/>
<dbReference type="Gene3D" id="3.90.1200.10">
    <property type="match status" value="1"/>
</dbReference>
<name>A0AA41YNW5_9PROT</name>
<protein>
    <submittedName>
        <fullName evidence="1">AAA family ATPase</fullName>
    </submittedName>
</protein>
<accession>A0AA41YNW5</accession>
<dbReference type="PANTHER" id="PTHR43883:SF1">
    <property type="entry name" value="GLUCONOKINASE"/>
    <property type="match status" value="1"/>
</dbReference>
<evidence type="ECO:0000313" key="1">
    <source>
        <dbReference type="EMBL" id="MCW3475976.1"/>
    </source>
</evidence>
<reference evidence="1" key="1">
    <citation type="submission" date="2022-09" db="EMBL/GenBank/DDBJ databases">
        <title>Rhodovastum sp. nov. RN2-1 isolated from soil in Seongnam, South Korea.</title>
        <authorList>
            <person name="Le N.T."/>
        </authorList>
    </citation>
    <scope>NUCLEOTIDE SEQUENCE</scope>
    <source>
        <strain evidence="1">RN2-1</strain>
    </source>
</reference>
<dbReference type="SUPFAM" id="SSF52540">
    <property type="entry name" value="P-loop containing nucleoside triphosphate hydrolases"/>
    <property type="match status" value="1"/>
</dbReference>
<evidence type="ECO:0000313" key="2">
    <source>
        <dbReference type="Proteomes" id="UP001165679"/>
    </source>
</evidence>
<proteinExistence type="predicted"/>
<dbReference type="EMBL" id="JAPDNT010000014">
    <property type="protein sequence ID" value="MCW3475976.1"/>
    <property type="molecule type" value="Genomic_DNA"/>
</dbReference>
<dbReference type="PANTHER" id="PTHR43883">
    <property type="entry name" value="SLR0207 PROTEIN"/>
    <property type="match status" value="1"/>
</dbReference>
<keyword evidence="2" id="KW-1185">Reference proteome</keyword>
<organism evidence="1 2">
    <name type="scientific">Limobrevibacterium gyesilva</name>
    <dbReference type="NCBI Taxonomy" id="2991712"/>
    <lineage>
        <taxon>Bacteria</taxon>
        <taxon>Pseudomonadati</taxon>
        <taxon>Pseudomonadota</taxon>
        <taxon>Alphaproteobacteria</taxon>
        <taxon>Acetobacterales</taxon>
        <taxon>Acetobacteraceae</taxon>
        <taxon>Limobrevibacterium</taxon>
    </lineage>
</organism>
<sequence>MAIPAGQAATAALLQGLAGRPPIETHISAVFVGDDMVWKLRKAVRLAFLDFIPLAERHRTALRELELNAPHAPGLYRDVVAVVRRADGTVALGCDGEVLDWVVRMARVPEGDFLDEVARRGGLTPALLDALGDAVAAAHARLAPVDKDEAAALRGVAEGNARSALQAGLDPVRTRRWLDGALAQVQARAGWLRARSRAGFVRRAHGDLHLGNICLWHGRPVPFDALEFDEDLATIDLGYDLAFLLMDLDLREGRAAANRVLNRYVARTGDWDMVAGLPLFLSLRAMVRAHVEARNGRAPVAERYLRQALDYLRPAPPVVVAVGGLQGTGKSTLARALAPLLGPAPGALVLRSDEIRKRQHAAAPEDRLPPAAYTPEASRAVFAEMARAVGDVAAHGHAAIADATFIDPVHREAVARAAGAAPFLGVWLQAPLAVLEARVAGRTGDASDADLAVLRQAAAADPGPGSWRAVDATDGEAARQAVLDAAGRTARPRNTGSGGRV</sequence>
<dbReference type="InterPro" id="IPR052732">
    <property type="entry name" value="Cell-binding_unc_protein"/>
</dbReference>
<dbReference type="Pfam" id="PF13671">
    <property type="entry name" value="AAA_33"/>
    <property type="match status" value="1"/>
</dbReference>
<reference evidence="1" key="2">
    <citation type="submission" date="2022-10" db="EMBL/GenBank/DDBJ databases">
        <authorList>
            <person name="Trinh H.N."/>
        </authorList>
    </citation>
    <scope>NUCLEOTIDE SEQUENCE</scope>
    <source>
        <strain evidence="1">RN2-1</strain>
    </source>
</reference>
<dbReference type="InterPro" id="IPR011009">
    <property type="entry name" value="Kinase-like_dom_sf"/>
</dbReference>
<gene>
    <name evidence="1" type="ORF">OL599_15465</name>
</gene>
<dbReference type="Proteomes" id="UP001165679">
    <property type="component" value="Unassembled WGS sequence"/>
</dbReference>
<comment type="caution">
    <text evidence="1">The sequence shown here is derived from an EMBL/GenBank/DDBJ whole genome shotgun (WGS) entry which is preliminary data.</text>
</comment>
<dbReference type="InterPro" id="IPR027417">
    <property type="entry name" value="P-loop_NTPase"/>
</dbReference>
<dbReference type="SUPFAM" id="SSF56112">
    <property type="entry name" value="Protein kinase-like (PK-like)"/>
    <property type="match status" value="1"/>
</dbReference>
<dbReference type="Gene3D" id="3.40.50.300">
    <property type="entry name" value="P-loop containing nucleotide triphosphate hydrolases"/>
    <property type="match status" value="1"/>
</dbReference>
<dbReference type="RefSeq" id="WP_264714710.1">
    <property type="nucleotide sequence ID" value="NZ_JAPDNT010000014.1"/>
</dbReference>